<evidence type="ECO:0000256" key="2">
    <source>
        <dbReference type="ARBA" id="ARBA00022679"/>
    </source>
</evidence>
<dbReference type="Gene3D" id="3.40.1190.20">
    <property type="match status" value="1"/>
</dbReference>
<dbReference type="SUPFAM" id="SSF53613">
    <property type="entry name" value="Ribokinase-like"/>
    <property type="match status" value="1"/>
</dbReference>
<dbReference type="GO" id="GO:0016301">
    <property type="term" value="F:kinase activity"/>
    <property type="evidence" value="ECO:0007669"/>
    <property type="project" value="UniProtKB-KW"/>
</dbReference>
<accession>A0A369W2V1</accession>
<dbReference type="Pfam" id="PF00294">
    <property type="entry name" value="PfkB"/>
    <property type="match status" value="2"/>
</dbReference>
<protein>
    <submittedName>
        <fullName evidence="5">Ribokinase</fullName>
    </submittedName>
</protein>
<proteinExistence type="inferred from homology"/>
<comment type="caution">
    <text evidence="5">The sequence shown here is derived from an EMBL/GenBank/DDBJ whole genome shotgun (WGS) entry which is preliminary data.</text>
</comment>
<sequence length="279" mass="28859">MVRIVAVGDNVVDCYAANAMMYPGGNTLNAAVFVRRFGGQSAYVGAVADDAAGRHIRAALMAEGVDVSHLRVLDEGMTAYCVIGHEDGDRIFITYDLGVSMFTPVEADLAFIAGFDAAHIGRSSGLDAHLADVAQRTRLSYDFSTGRDPGHIAAVAPLCLLTAASAGEAPEAEALALQRQMLDAGAQWALVTRGRAGAILSDGSAVHSVAAVPTEVVDTLGAGDTFTARTLYGLLRGEAPDLVLREAAQAAANTCRYYGAVGHGAPIDIGAEVPELAQA</sequence>
<dbReference type="OrthoDB" id="9813569at2"/>
<evidence type="ECO:0000256" key="3">
    <source>
        <dbReference type="ARBA" id="ARBA00022777"/>
    </source>
</evidence>
<dbReference type="InterPro" id="IPR011611">
    <property type="entry name" value="PfkB_dom"/>
</dbReference>
<keyword evidence="2" id="KW-0808">Transferase</keyword>
<dbReference type="Proteomes" id="UP000253759">
    <property type="component" value="Unassembled WGS sequence"/>
</dbReference>
<dbReference type="EMBL" id="QQNH01000010">
    <property type="protein sequence ID" value="RDE08868.1"/>
    <property type="molecule type" value="Genomic_DNA"/>
</dbReference>
<evidence type="ECO:0000313" key="5">
    <source>
        <dbReference type="EMBL" id="RDE08868.1"/>
    </source>
</evidence>
<dbReference type="InterPro" id="IPR029056">
    <property type="entry name" value="Ribokinase-like"/>
</dbReference>
<dbReference type="InterPro" id="IPR052700">
    <property type="entry name" value="Carb_kinase_PfkB-like"/>
</dbReference>
<keyword evidence="3 5" id="KW-0418">Kinase</keyword>
<organism evidence="5 6">
    <name type="scientific">Pelagibacterium lacus</name>
    <dbReference type="NCBI Taxonomy" id="2282655"/>
    <lineage>
        <taxon>Bacteria</taxon>
        <taxon>Pseudomonadati</taxon>
        <taxon>Pseudomonadota</taxon>
        <taxon>Alphaproteobacteria</taxon>
        <taxon>Hyphomicrobiales</taxon>
        <taxon>Devosiaceae</taxon>
        <taxon>Pelagibacterium</taxon>
    </lineage>
</organism>
<comment type="similarity">
    <text evidence="1">Belongs to the carbohydrate kinase PfkB family.</text>
</comment>
<dbReference type="RefSeq" id="WP_114645835.1">
    <property type="nucleotide sequence ID" value="NZ_QQNH01000010.1"/>
</dbReference>
<reference evidence="6" key="1">
    <citation type="submission" date="2018-07" db="EMBL/GenBank/DDBJ databases">
        <authorList>
            <person name="Liu B.-T."/>
            <person name="Du Z."/>
        </authorList>
    </citation>
    <scope>NUCLEOTIDE SEQUENCE [LARGE SCALE GENOMIC DNA]</scope>
    <source>
        <strain evidence="6">XYN52</strain>
    </source>
</reference>
<keyword evidence="6" id="KW-1185">Reference proteome</keyword>
<evidence type="ECO:0000259" key="4">
    <source>
        <dbReference type="Pfam" id="PF00294"/>
    </source>
</evidence>
<evidence type="ECO:0000313" key="6">
    <source>
        <dbReference type="Proteomes" id="UP000253759"/>
    </source>
</evidence>
<evidence type="ECO:0000256" key="1">
    <source>
        <dbReference type="ARBA" id="ARBA00010688"/>
    </source>
</evidence>
<dbReference type="PANTHER" id="PTHR43320">
    <property type="entry name" value="SUGAR KINASE"/>
    <property type="match status" value="1"/>
</dbReference>
<dbReference type="AlphaFoldDB" id="A0A369W2V1"/>
<feature type="domain" description="Carbohydrate kinase PfkB" evidence="4">
    <location>
        <begin position="15"/>
        <end position="121"/>
    </location>
</feature>
<feature type="domain" description="Carbohydrate kinase PfkB" evidence="4">
    <location>
        <begin position="166"/>
        <end position="261"/>
    </location>
</feature>
<name>A0A369W2V1_9HYPH</name>
<gene>
    <name evidence="5" type="ORF">DVH29_08925</name>
</gene>